<evidence type="ECO:0000313" key="9">
    <source>
        <dbReference type="Proteomes" id="UP000184233"/>
    </source>
</evidence>
<dbReference type="Pfam" id="PF00908">
    <property type="entry name" value="dTDP_sugar_isom"/>
    <property type="match status" value="1"/>
</dbReference>
<dbReference type="GO" id="GO:0005829">
    <property type="term" value="C:cytosol"/>
    <property type="evidence" value="ECO:0007669"/>
    <property type="project" value="TreeGrafter"/>
</dbReference>
<proteinExistence type="inferred from homology"/>
<comment type="function">
    <text evidence="2 7">Catalyzes the epimerization of the C3' and C5'positions of dTDP-6-deoxy-D-xylo-4-hexulose, forming dTDP-6-deoxy-L-lyxo-4-hexulose.</text>
</comment>
<comment type="catalytic activity">
    <reaction evidence="1 7">
        <text>dTDP-4-dehydro-6-deoxy-alpha-D-glucose = dTDP-4-dehydro-beta-L-rhamnose</text>
        <dbReference type="Rhea" id="RHEA:16969"/>
        <dbReference type="ChEBI" id="CHEBI:57649"/>
        <dbReference type="ChEBI" id="CHEBI:62830"/>
        <dbReference type="EC" id="5.1.3.13"/>
    </reaction>
</comment>
<dbReference type="GO" id="GO:0008830">
    <property type="term" value="F:dTDP-4-dehydrorhamnose 3,5-epimerase activity"/>
    <property type="evidence" value="ECO:0007669"/>
    <property type="project" value="UniProtKB-UniRule"/>
</dbReference>
<evidence type="ECO:0000313" key="8">
    <source>
        <dbReference type="EMBL" id="OJX59988.1"/>
    </source>
</evidence>
<dbReference type="CDD" id="cd00438">
    <property type="entry name" value="cupin_RmlC"/>
    <property type="match status" value="1"/>
</dbReference>
<feature type="active site" description="Proton acceptor" evidence="5">
    <location>
        <position position="63"/>
    </location>
</feature>
<evidence type="ECO:0000256" key="2">
    <source>
        <dbReference type="ARBA" id="ARBA00001997"/>
    </source>
</evidence>
<dbReference type="InterPro" id="IPR000888">
    <property type="entry name" value="RmlC-like"/>
</dbReference>
<sequence length="181" mass="20159">MAFTIVSTHLDGIVVLQPQRHDDNRGWFIESFREDQLRDLGIATDFVQDNHSHSRRDVIRGLHYTVGQPMGKLLRVVRGAIQLVELDVRSSSPTFGKHVTLDVNEENQHIVWIPPGFANGFCIVSDAADVLYRCTHVYNPVNERCINALDPVLAIPWKAATPILSGKDEAAPGLKDAVDVL</sequence>
<evidence type="ECO:0000256" key="4">
    <source>
        <dbReference type="ARBA" id="ARBA00019595"/>
    </source>
</evidence>
<dbReference type="UniPathway" id="UPA00124"/>
<dbReference type="PANTHER" id="PTHR21047:SF2">
    <property type="entry name" value="THYMIDINE DIPHOSPHO-4-KETO-RHAMNOSE 3,5-EPIMERASE"/>
    <property type="match status" value="1"/>
</dbReference>
<evidence type="ECO:0000256" key="5">
    <source>
        <dbReference type="PIRSR" id="PIRSR600888-1"/>
    </source>
</evidence>
<organism evidence="8 9">
    <name type="scientific">Candidatus Kapaibacterium thiocyanatum</name>
    <dbReference type="NCBI Taxonomy" id="1895771"/>
    <lineage>
        <taxon>Bacteria</taxon>
        <taxon>Pseudomonadati</taxon>
        <taxon>Candidatus Kapaibacteriota</taxon>
        <taxon>Candidatus Kapaibacteriia</taxon>
        <taxon>Candidatus Kapaibacteriales</taxon>
        <taxon>Candidatus Kapaibacteriaceae</taxon>
        <taxon>Candidatus Kapaibacterium</taxon>
    </lineage>
</organism>
<evidence type="ECO:0000256" key="1">
    <source>
        <dbReference type="ARBA" id="ARBA00001298"/>
    </source>
</evidence>
<dbReference type="EC" id="5.1.3.13" evidence="3 7"/>
<dbReference type="NCBIfam" id="TIGR01221">
    <property type="entry name" value="rmlC"/>
    <property type="match status" value="1"/>
</dbReference>
<dbReference type="InterPro" id="IPR011051">
    <property type="entry name" value="RmlC_Cupin_sf"/>
</dbReference>
<comment type="subunit">
    <text evidence="7">Homodimer.</text>
</comment>
<gene>
    <name evidence="8" type="ORF">BGO89_08335</name>
</gene>
<dbReference type="STRING" id="1895771.BGO89_08335"/>
<feature type="active site" description="Proton donor" evidence="5">
    <location>
        <position position="132"/>
    </location>
</feature>
<keyword evidence="7" id="KW-0413">Isomerase</keyword>
<dbReference type="EMBL" id="MKVH01000008">
    <property type="protein sequence ID" value="OJX59988.1"/>
    <property type="molecule type" value="Genomic_DNA"/>
</dbReference>
<comment type="similarity">
    <text evidence="7">Belongs to the dTDP-4-dehydrorhamnose 3,5-epimerase family.</text>
</comment>
<feature type="site" description="Participates in a stacking interaction with the thymidine ring of dTDP-4-oxo-6-deoxyglucose" evidence="6">
    <location>
        <position position="138"/>
    </location>
</feature>
<comment type="pathway">
    <text evidence="7">Carbohydrate biosynthesis; dTDP-L-rhamnose biosynthesis.</text>
</comment>
<evidence type="ECO:0000256" key="7">
    <source>
        <dbReference type="RuleBase" id="RU364069"/>
    </source>
</evidence>
<dbReference type="SUPFAM" id="SSF51182">
    <property type="entry name" value="RmlC-like cupins"/>
    <property type="match status" value="1"/>
</dbReference>
<accession>A0A1M3L3Q1</accession>
<dbReference type="Gene3D" id="2.60.120.10">
    <property type="entry name" value="Jelly Rolls"/>
    <property type="match status" value="1"/>
</dbReference>
<evidence type="ECO:0000256" key="3">
    <source>
        <dbReference type="ARBA" id="ARBA00012098"/>
    </source>
</evidence>
<dbReference type="Proteomes" id="UP000184233">
    <property type="component" value="Unassembled WGS sequence"/>
</dbReference>
<name>A0A1M3L3Q1_9BACT</name>
<dbReference type="AlphaFoldDB" id="A0A1M3L3Q1"/>
<dbReference type="GO" id="GO:0019305">
    <property type="term" value="P:dTDP-rhamnose biosynthetic process"/>
    <property type="evidence" value="ECO:0007669"/>
    <property type="project" value="UniProtKB-UniRule"/>
</dbReference>
<dbReference type="GO" id="GO:0000271">
    <property type="term" value="P:polysaccharide biosynthetic process"/>
    <property type="evidence" value="ECO:0007669"/>
    <property type="project" value="TreeGrafter"/>
</dbReference>
<comment type="caution">
    <text evidence="8">The sequence shown here is derived from an EMBL/GenBank/DDBJ whole genome shotgun (WGS) entry which is preliminary data.</text>
</comment>
<dbReference type="InterPro" id="IPR014710">
    <property type="entry name" value="RmlC-like_jellyroll"/>
</dbReference>
<reference evidence="8 9" key="1">
    <citation type="submission" date="2016-09" db="EMBL/GenBank/DDBJ databases">
        <title>Genome-resolved meta-omics ties microbial dynamics to process performance in biotechnology for thiocyanate degradation.</title>
        <authorList>
            <person name="Kantor R.S."/>
            <person name="Huddy R.J."/>
            <person name="Iyer R."/>
            <person name="Thomas B.C."/>
            <person name="Brown C.T."/>
            <person name="Anantharaman K."/>
            <person name="Tringe S."/>
            <person name="Hettich R.L."/>
            <person name="Harrison S.T."/>
            <person name="Banfield J.F."/>
        </authorList>
    </citation>
    <scope>NUCLEOTIDE SEQUENCE [LARGE SCALE GENOMIC DNA]</scope>
    <source>
        <strain evidence="8">59-99</strain>
    </source>
</reference>
<dbReference type="PANTHER" id="PTHR21047">
    <property type="entry name" value="DTDP-6-DEOXY-D-GLUCOSE-3,5 EPIMERASE"/>
    <property type="match status" value="1"/>
</dbReference>
<evidence type="ECO:0000256" key="6">
    <source>
        <dbReference type="PIRSR" id="PIRSR600888-3"/>
    </source>
</evidence>
<protein>
    <recommendedName>
        <fullName evidence="4 7">dTDP-4-dehydrorhamnose 3,5-epimerase</fullName>
        <ecNumber evidence="3 7">5.1.3.13</ecNumber>
    </recommendedName>
    <alternativeName>
        <fullName evidence="7">Thymidine diphospho-4-keto-rhamnose 3,5-epimerase</fullName>
    </alternativeName>
</protein>